<organism evidence="2 3">
    <name type="scientific">Pedobacter boryungensis</name>
    <dbReference type="NCBI Taxonomy" id="869962"/>
    <lineage>
        <taxon>Bacteria</taxon>
        <taxon>Pseudomonadati</taxon>
        <taxon>Bacteroidota</taxon>
        <taxon>Sphingobacteriia</taxon>
        <taxon>Sphingobacteriales</taxon>
        <taxon>Sphingobacteriaceae</taxon>
        <taxon>Pedobacter</taxon>
    </lineage>
</organism>
<feature type="domain" description="Glycosyltransferase 2-like" evidence="1">
    <location>
        <begin position="4"/>
        <end position="132"/>
    </location>
</feature>
<evidence type="ECO:0000313" key="2">
    <source>
        <dbReference type="EMBL" id="NQX30173.1"/>
    </source>
</evidence>
<dbReference type="EMBL" id="JABMKV010000001">
    <property type="protein sequence ID" value="NQX30173.1"/>
    <property type="molecule type" value="Genomic_DNA"/>
</dbReference>
<comment type="caution">
    <text evidence="2">The sequence shown here is derived from an EMBL/GenBank/DDBJ whole genome shotgun (WGS) entry which is preliminary data.</text>
</comment>
<dbReference type="InterPro" id="IPR001173">
    <property type="entry name" value="Glyco_trans_2-like"/>
</dbReference>
<evidence type="ECO:0000259" key="1">
    <source>
        <dbReference type="Pfam" id="PF00535"/>
    </source>
</evidence>
<dbReference type="RefSeq" id="WP_173268375.1">
    <property type="nucleotide sequence ID" value="NZ_JABMKV010000001.1"/>
</dbReference>
<accession>A0ABX2D9T3</accession>
<sequence>MDVSIIIPAYNRLWCLPRAINSCLNANCSTEIIVVDDGSTDGTWEWLEKQDNIIKIKQANQGQTYAINNGIAIASGKYIRFLDSDDFLIEGIIDKQFIAAEQNNADLVYSGVDVYVENTTEIIKSPEINAPWNDFLTIQLGNSYGSHFLGMLFKTELVKKVPRRPDFAFREDRMFLLEYGLLEPKIVHVPGCAGYWVKHTDQMQANYRGLKAQVTNWQHLNIYKKILSHLQLSGKLTQNRKNAACDVLWPLAHWVALNHITEANEIVNWIYELNPHFKIPQKGILGSLYRKMGFKNTERLLGLRRKLLAK</sequence>
<evidence type="ECO:0000313" key="3">
    <source>
        <dbReference type="Proteomes" id="UP000762110"/>
    </source>
</evidence>
<protein>
    <submittedName>
        <fullName evidence="2">Glycosyltransferase</fullName>
    </submittedName>
</protein>
<name>A0ABX2D9T3_9SPHI</name>
<gene>
    <name evidence="2" type="ORF">HQN85_00425</name>
</gene>
<dbReference type="PANTHER" id="PTHR22916">
    <property type="entry name" value="GLYCOSYLTRANSFERASE"/>
    <property type="match status" value="1"/>
</dbReference>
<dbReference type="PANTHER" id="PTHR22916:SF3">
    <property type="entry name" value="UDP-GLCNAC:BETAGAL BETA-1,3-N-ACETYLGLUCOSAMINYLTRANSFERASE-LIKE PROTEIN 1"/>
    <property type="match status" value="1"/>
</dbReference>
<dbReference type="Gene3D" id="3.90.550.10">
    <property type="entry name" value="Spore Coat Polysaccharide Biosynthesis Protein SpsA, Chain A"/>
    <property type="match status" value="1"/>
</dbReference>
<proteinExistence type="predicted"/>
<dbReference type="Pfam" id="PF00535">
    <property type="entry name" value="Glycos_transf_2"/>
    <property type="match status" value="1"/>
</dbReference>
<dbReference type="InterPro" id="IPR029044">
    <property type="entry name" value="Nucleotide-diphossugar_trans"/>
</dbReference>
<dbReference type="Proteomes" id="UP000762110">
    <property type="component" value="Unassembled WGS sequence"/>
</dbReference>
<keyword evidence="3" id="KW-1185">Reference proteome</keyword>
<reference evidence="2 3" key="1">
    <citation type="submission" date="2020-05" db="EMBL/GenBank/DDBJ databases">
        <title>Description of Pedobacter foliorum sp. nov.</title>
        <authorList>
            <person name="Qi S."/>
            <person name="Carlier A."/>
            <person name="Cnockaert M."/>
            <person name="Vandamme P."/>
        </authorList>
    </citation>
    <scope>NUCLEOTIDE SEQUENCE [LARGE SCALE GENOMIC DNA]</scope>
    <source>
        <strain evidence="2 3">LMG 31300</strain>
    </source>
</reference>
<dbReference type="SUPFAM" id="SSF53448">
    <property type="entry name" value="Nucleotide-diphospho-sugar transferases"/>
    <property type="match status" value="1"/>
</dbReference>